<protein>
    <submittedName>
        <fullName evidence="1">Uncharacterized protein</fullName>
    </submittedName>
</protein>
<dbReference type="AlphaFoldDB" id="A0A7C9D915"/>
<evidence type="ECO:0000313" key="1">
    <source>
        <dbReference type="EMBL" id="MBA4631689.1"/>
    </source>
</evidence>
<reference evidence="1" key="1">
    <citation type="journal article" date="2013" name="J. Plant Res.">
        <title>Effect of fungi and light on seed germination of three Opuntia species from semiarid lands of central Mexico.</title>
        <authorList>
            <person name="Delgado-Sanchez P."/>
            <person name="Jimenez-Bremont J.F."/>
            <person name="Guerrero-Gonzalez Mde L."/>
            <person name="Flores J."/>
        </authorList>
    </citation>
    <scope>NUCLEOTIDE SEQUENCE</scope>
    <source>
        <tissue evidence="1">Cladode</tissue>
    </source>
</reference>
<sequence>MTDISPCNISTTRPFSIRKSLNFAFSSASCCNNLDSWTTFSMISSCSARALCALASFSSISCSAILLSSSAITNRASRVFRISSRTEIDLSFSSDKPRRRV</sequence>
<organism evidence="1">
    <name type="scientific">Opuntia streptacantha</name>
    <name type="common">Prickly pear cactus</name>
    <name type="synonym">Opuntia cardona</name>
    <dbReference type="NCBI Taxonomy" id="393608"/>
    <lineage>
        <taxon>Eukaryota</taxon>
        <taxon>Viridiplantae</taxon>
        <taxon>Streptophyta</taxon>
        <taxon>Embryophyta</taxon>
        <taxon>Tracheophyta</taxon>
        <taxon>Spermatophyta</taxon>
        <taxon>Magnoliopsida</taxon>
        <taxon>eudicotyledons</taxon>
        <taxon>Gunneridae</taxon>
        <taxon>Pentapetalae</taxon>
        <taxon>Caryophyllales</taxon>
        <taxon>Cactineae</taxon>
        <taxon>Cactaceae</taxon>
        <taxon>Opuntioideae</taxon>
        <taxon>Opuntia</taxon>
    </lineage>
</organism>
<reference evidence="1" key="2">
    <citation type="submission" date="2020-07" db="EMBL/GenBank/DDBJ databases">
        <authorList>
            <person name="Vera ALvarez R."/>
            <person name="Arias-Moreno D.M."/>
            <person name="Jimenez-Jacinto V."/>
            <person name="Jimenez-Bremont J.F."/>
            <person name="Swaminathan K."/>
            <person name="Moose S.P."/>
            <person name="Guerrero-Gonzalez M.L."/>
            <person name="Marino-Ramirez L."/>
            <person name="Landsman D."/>
            <person name="Rodriguez-Kessler M."/>
            <person name="Delgado-Sanchez P."/>
        </authorList>
    </citation>
    <scope>NUCLEOTIDE SEQUENCE</scope>
    <source>
        <tissue evidence="1">Cladode</tissue>
    </source>
</reference>
<proteinExistence type="predicted"/>
<dbReference type="EMBL" id="GISG01078648">
    <property type="protein sequence ID" value="MBA4631689.1"/>
    <property type="molecule type" value="Transcribed_RNA"/>
</dbReference>
<accession>A0A7C9D915</accession>
<name>A0A7C9D915_OPUST</name>